<accession>A0A1V6N2W8</accession>
<gene>
    <name evidence="1" type="ORF">MBBAR_6c01250</name>
</gene>
<dbReference type="RefSeq" id="WP_080460071.1">
    <property type="nucleotide sequence ID" value="NZ_JXMW01000006.1"/>
</dbReference>
<organism evidence="1 2">
    <name type="scientific">Methanobrevibacter arboriphilus JCM 13429 = DSM 1125</name>
    <dbReference type="NCBI Taxonomy" id="1300164"/>
    <lineage>
        <taxon>Archaea</taxon>
        <taxon>Methanobacteriati</taxon>
        <taxon>Methanobacteriota</taxon>
        <taxon>Methanomada group</taxon>
        <taxon>Methanobacteria</taxon>
        <taxon>Methanobacteriales</taxon>
        <taxon>Methanobacteriaceae</taxon>
        <taxon>Methanobrevibacter</taxon>
    </lineage>
</organism>
<sequence length="251" mass="29142">MVHVSIKGVPILGNVKIIQNTGVKTENTLNFIKGQLTTGKTYHIPQGDLSYVFKFENILTKDDIKTYRPIYYKLRDYTKKNIANIIIGEIKFNGKITSLDEELTVGGERKYTWVVEGSENFKLSTKNFNTFNYKKTTVKSIKNSKTNAPAYIKALYKCTLVKNCKNKSKCVYYLQKLLRSDGYYLNYLHDGIWCTYTQREFEKWQKRKAKISVTGKWDKNCKTYIKKRFNIETTHIKGAELKFESVGVSPL</sequence>
<protein>
    <submittedName>
        <fullName evidence="1">Uncharacterized protein</fullName>
    </submittedName>
</protein>
<dbReference type="Proteomes" id="UP000191661">
    <property type="component" value="Unassembled WGS sequence"/>
</dbReference>
<proteinExistence type="predicted"/>
<dbReference type="AlphaFoldDB" id="A0A1V6N2W8"/>
<reference evidence="1 2" key="1">
    <citation type="submission" date="2014-12" db="EMBL/GenBank/DDBJ databases">
        <title>Genome sequence of Methanobrevibacter arboriphilicus DH1, DSM1125.</title>
        <authorList>
            <person name="Poehlein A."/>
            <person name="Thauer R.K."/>
            <person name="Seedorf H."/>
            <person name="Daniel R."/>
        </authorList>
    </citation>
    <scope>NUCLEOTIDE SEQUENCE [LARGE SCALE GENOMIC DNA]</scope>
    <source>
        <strain evidence="1 2">DH1</strain>
    </source>
</reference>
<dbReference type="OrthoDB" id="79246at2157"/>
<name>A0A1V6N2W8_METAZ</name>
<evidence type="ECO:0000313" key="2">
    <source>
        <dbReference type="Proteomes" id="UP000191661"/>
    </source>
</evidence>
<evidence type="ECO:0000313" key="1">
    <source>
        <dbReference type="EMBL" id="OQD59015.1"/>
    </source>
</evidence>
<dbReference type="EMBL" id="JXMW01000006">
    <property type="protein sequence ID" value="OQD59015.1"/>
    <property type="molecule type" value="Genomic_DNA"/>
</dbReference>
<comment type="caution">
    <text evidence="1">The sequence shown here is derived from an EMBL/GenBank/DDBJ whole genome shotgun (WGS) entry which is preliminary data.</text>
</comment>
<keyword evidence="2" id="KW-1185">Reference proteome</keyword>